<dbReference type="AlphaFoldDB" id="A0AAD9FYB1"/>
<sequence length="89" mass="10107">MDYIVSDSGDALLVVNESFTAPDSKLKEYVAGLPMKMNVEVIVRPDDVKGGDEKELSVDQQNEMQQWLETRDYCKAGAYKIYTSAPREW</sequence>
<evidence type="ECO:0000313" key="1">
    <source>
        <dbReference type="EMBL" id="KAK1928500.1"/>
    </source>
</evidence>
<evidence type="ECO:0000313" key="3">
    <source>
        <dbReference type="Proteomes" id="UP001259832"/>
    </source>
</evidence>
<comment type="caution">
    <text evidence="1">The sequence shown here is derived from an EMBL/GenBank/DDBJ whole genome shotgun (WGS) entry which is preliminary data.</text>
</comment>
<dbReference type="EMBL" id="JASMQC010000065">
    <property type="protein sequence ID" value="KAK1928500.1"/>
    <property type="molecule type" value="Genomic_DNA"/>
</dbReference>
<keyword evidence="3" id="KW-1185">Reference proteome</keyword>
<accession>A0AAD9FYB1</accession>
<organism evidence="1 3">
    <name type="scientific">Phytophthora citrophthora</name>
    <dbReference type="NCBI Taxonomy" id="4793"/>
    <lineage>
        <taxon>Eukaryota</taxon>
        <taxon>Sar</taxon>
        <taxon>Stramenopiles</taxon>
        <taxon>Oomycota</taxon>
        <taxon>Peronosporomycetes</taxon>
        <taxon>Peronosporales</taxon>
        <taxon>Peronosporaceae</taxon>
        <taxon>Phytophthora</taxon>
    </lineage>
</organism>
<protein>
    <submittedName>
        <fullName evidence="1">Uncharacterized protein</fullName>
    </submittedName>
</protein>
<dbReference type="EMBL" id="JASMQC010000026">
    <property type="protein sequence ID" value="KAK1934327.1"/>
    <property type="molecule type" value="Genomic_DNA"/>
</dbReference>
<proteinExistence type="predicted"/>
<dbReference type="Proteomes" id="UP001259832">
    <property type="component" value="Unassembled WGS sequence"/>
</dbReference>
<gene>
    <name evidence="2" type="ORF">P3T76_011530</name>
    <name evidence="1" type="ORF">P3T76_016026</name>
</gene>
<evidence type="ECO:0000313" key="2">
    <source>
        <dbReference type="EMBL" id="KAK1934327.1"/>
    </source>
</evidence>
<name>A0AAD9FYB1_9STRA</name>
<reference evidence="1" key="1">
    <citation type="submission" date="2023-08" db="EMBL/GenBank/DDBJ databases">
        <title>Reference Genome Resource for the Citrus Pathogen Phytophthora citrophthora.</title>
        <authorList>
            <person name="Moller H."/>
            <person name="Coetzee B."/>
            <person name="Rose L.J."/>
            <person name="Van Niekerk J.M."/>
        </authorList>
    </citation>
    <scope>NUCLEOTIDE SEQUENCE</scope>
    <source>
        <strain evidence="1">STE-U-9442</strain>
    </source>
</reference>